<dbReference type="GeneID" id="91087727"/>
<protein>
    <submittedName>
        <fullName evidence="1">Uncharacterized protein</fullName>
    </submittedName>
</protein>
<dbReference type="AlphaFoldDB" id="A0AAJ8JTR7"/>
<dbReference type="RefSeq" id="XP_066069011.1">
    <property type="nucleotide sequence ID" value="XM_066212914.1"/>
</dbReference>
<reference evidence="1" key="2">
    <citation type="journal article" date="2022" name="Elife">
        <title>Obligate sexual reproduction of a homothallic fungus closely related to the Cryptococcus pathogenic species complex.</title>
        <authorList>
            <person name="Passer A.R."/>
            <person name="Clancey S.A."/>
            <person name="Shea T."/>
            <person name="David-Palma M."/>
            <person name="Averette A.F."/>
            <person name="Boekhout T."/>
            <person name="Porcel B.M."/>
            <person name="Nowrousian M."/>
            <person name="Cuomo C.A."/>
            <person name="Sun S."/>
            <person name="Heitman J."/>
            <person name="Coelho M.A."/>
        </authorList>
    </citation>
    <scope>NUCLEOTIDE SEQUENCE</scope>
    <source>
        <strain evidence="1">CBS 7841</strain>
    </source>
</reference>
<proteinExistence type="predicted"/>
<evidence type="ECO:0000313" key="2">
    <source>
        <dbReference type="Proteomes" id="UP000094043"/>
    </source>
</evidence>
<dbReference type="KEGG" id="cdep:91087727"/>
<reference evidence="1" key="3">
    <citation type="submission" date="2024-01" db="EMBL/GenBank/DDBJ databases">
        <authorList>
            <person name="Coelho M.A."/>
            <person name="David-Palma M."/>
            <person name="Shea T."/>
            <person name="Sun S."/>
            <person name="Cuomo C.A."/>
            <person name="Heitman J."/>
        </authorList>
    </citation>
    <scope>NUCLEOTIDE SEQUENCE</scope>
    <source>
        <strain evidence="1">CBS 7841</strain>
    </source>
</reference>
<dbReference type="EMBL" id="CP143787">
    <property type="protein sequence ID" value="WVN88311.1"/>
    <property type="molecule type" value="Genomic_DNA"/>
</dbReference>
<evidence type="ECO:0000313" key="1">
    <source>
        <dbReference type="EMBL" id="WVN88311.1"/>
    </source>
</evidence>
<name>A0AAJ8JTR7_9TREE</name>
<keyword evidence="2" id="KW-1185">Reference proteome</keyword>
<dbReference type="Proteomes" id="UP000094043">
    <property type="component" value="Chromosome 4"/>
</dbReference>
<accession>A0AAJ8JTR7</accession>
<sequence length="129" mass="14146">MLPPRRFSMKNNYIMSYQKTNLNDISVMPTGVQGSYPGVQNVSESSVHQPENVSATIRKFIGRTGVPNERGYEHVINDNARDVVEGEPGVIESSDLAPLGHEIIAEDPGLMTETAAMAKNIYSSLTDNH</sequence>
<organism evidence="1 2">
    <name type="scientific">Cryptococcus depauperatus CBS 7841</name>
    <dbReference type="NCBI Taxonomy" id="1295531"/>
    <lineage>
        <taxon>Eukaryota</taxon>
        <taxon>Fungi</taxon>
        <taxon>Dikarya</taxon>
        <taxon>Basidiomycota</taxon>
        <taxon>Agaricomycotina</taxon>
        <taxon>Tremellomycetes</taxon>
        <taxon>Tremellales</taxon>
        <taxon>Cryptococcaceae</taxon>
        <taxon>Cryptococcus</taxon>
    </lineage>
</organism>
<gene>
    <name evidence="1" type="ORF">L203_103516</name>
</gene>
<reference evidence="1" key="1">
    <citation type="submission" date="2016-06" db="EMBL/GenBank/DDBJ databases">
        <authorList>
            <person name="Cuomo C."/>
            <person name="Litvintseva A."/>
            <person name="Heitman J."/>
            <person name="Chen Y."/>
            <person name="Sun S."/>
            <person name="Springer D."/>
            <person name="Dromer F."/>
            <person name="Young S."/>
            <person name="Zeng Q."/>
            <person name="Chapman S."/>
            <person name="Gujja S."/>
            <person name="Saif S."/>
            <person name="Birren B."/>
        </authorList>
    </citation>
    <scope>NUCLEOTIDE SEQUENCE</scope>
    <source>
        <strain evidence="1">CBS 7841</strain>
    </source>
</reference>